<sequence>MNKEFLEEYSLFRKLTCEVPSKLDNIPKPPINMECRNCGSTQTFNMINEYYDFHQYLNAGSADEKVRLVYQCQSCRSFTRQFQVYISPDLDFVYKFGQYPEWEIKMDKNLEKTLGKHAKTFRKGLVCESQGYGIGAFAYYRRITEEIIDELLNSISDLIETEHQAEYKAALEETKKTRVAQEKIDLVKDLLPTILRPSGMNPLGVLHSELSEGLHADSDESCLENASHIKDILTFLINQIIQSKEASKQFTTSMKSILEKKSKK</sequence>
<protein>
    <recommendedName>
        <fullName evidence="3">DUF4145 domain-containing protein</fullName>
    </recommendedName>
</protein>
<organism evidence="1 2">
    <name type="scientific">Cellulophaga tyrosinoxydans</name>
    <dbReference type="NCBI Taxonomy" id="504486"/>
    <lineage>
        <taxon>Bacteria</taxon>
        <taxon>Pseudomonadati</taxon>
        <taxon>Bacteroidota</taxon>
        <taxon>Flavobacteriia</taxon>
        <taxon>Flavobacteriales</taxon>
        <taxon>Flavobacteriaceae</taxon>
        <taxon>Cellulophaga</taxon>
    </lineage>
</organism>
<evidence type="ECO:0000313" key="2">
    <source>
        <dbReference type="Proteomes" id="UP000192360"/>
    </source>
</evidence>
<dbReference type="Proteomes" id="UP000192360">
    <property type="component" value="Unassembled WGS sequence"/>
</dbReference>
<accession>A0A1W2CHV6</accession>
<dbReference type="EMBL" id="FWXO01000006">
    <property type="protein sequence ID" value="SMC84771.1"/>
    <property type="molecule type" value="Genomic_DNA"/>
</dbReference>
<gene>
    <name evidence="1" type="ORF">SAMN05660703_3020</name>
</gene>
<dbReference type="AlphaFoldDB" id="A0A1W2CHV6"/>
<keyword evidence="2" id="KW-1185">Reference proteome</keyword>
<evidence type="ECO:0008006" key="3">
    <source>
        <dbReference type="Google" id="ProtNLM"/>
    </source>
</evidence>
<dbReference type="STRING" id="504486.SAMN05660703_3020"/>
<proteinExistence type="predicted"/>
<name>A0A1W2CHV6_9FLAO</name>
<evidence type="ECO:0000313" key="1">
    <source>
        <dbReference type="EMBL" id="SMC84771.1"/>
    </source>
</evidence>
<reference evidence="1 2" key="1">
    <citation type="submission" date="2017-04" db="EMBL/GenBank/DDBJ databases">
        <authorList>
            <person name="Afonso C.L."/>
            <person name="Miller P.J."/>
            <person name="Scott M.A."/>
            <person name="Spackman E."/>
            <person name="Goraichik I."/>
            <person name="Dimitrov K.M."/>
            <person name="Suarez D.L."/>
            <person name="Swayne D.E."/>
        </authorList>
    </citation>
    <scope>NUCLEOTIDE SEQUENCE [LARGE SCALE GENOMIC DNA]</scope>
    <source>
        <strain evidence="1 2">DSM 21164</strain>
    </source>
</reference>